<proteinExistence type="predicted"/>
<feature type="non-terminal residue" evidence="6">
    <location>
        <position position="1"/>
    </location>
</feature>
<dbReference type="Pfam" id="PF01070">
    <property type="entry name" value="FMN_dh"/>
    <property type="match status" value="1"/>
</dbReference>
<accession>A0AAN8G903</accession>
<dbReference type="PANTHER" id="PTHR10578:SF149">
    <property type="entry name" value="2-HYDROXYACID OXIDASE 2"/>
    <property type="match status" value="1"/>
</dbReference>
<keyword evidence="2" id="KW-0560">Oxidoreductase</keyword>
<dbReference type="InterPro" id="IPR037396">
    <property type="entry name" value="FMN_HAD"/>
</dbReference>
<evidence type="ECO:0000256" key="1">
    <source>
        <dbReference type="ARBA" id="ARBA00001917"/>
    </source>
</evidence>
<evidence type="ECO:0000256" key="4">
    <source>
        <dbReference type="ARBA" id="ARBA00029327"/>
    </source>
</evidence>
<organism evidence="6 7">
    <name type="scientific">Trichostrongylus colubriformis</name>
    <name type="common">Black scour worm</name>
    <dbReference type="NCBI Taxonomy" id="6319"/>
    <lineage>
        <taxon>Eukaryota</taxon>
        <taxon>Metazoa</taxon>
        <taxon>Ecdysozoa</taxon>
        <taxon>Nematoda</taxon>
        <taxon>Chromadorea</taxon>
        <taxon>Rhabditida</taxon>
        <taxon>Rhabditina</taxon>
        <taxon>Rhabditomorpha</taxon>
        <taxon>Strongyloidea</taxon>
        <taxon>Trichostrongylidae</taxon>
        <taxon>Trichostrongylus</taxon>
    </lineage>
</organism>
<comment type="cofactor">
    <cofactor evidence="1">
        <name>FMN</name>
        <dbReference type="ChEBI" id="CHEBI:58210"/>
    </cofactor>
</comment>
<comment type="catalytic activity">
    <reaction evidence="3">
        <text>a (2S)-2-hydroxycarboxylate + O2 = a 2-oxocarboxylate + H2O2</text>
        <dbReference type="Rhea" id="RHEA:16789"/>
        <dbReference type="ChEBI" id="CHEBI:15379"/>
        <dbReference type="ChEBI" id="CHEBI:16240"/>
        <dbReference type="ChEBI" id="CHEBI:35179"/>
        <dbReference type="ChEBI" id="CHEBI:58123"/>
        <dbReference type="EC" id="1.1.3.15"/>
    </reaction>
    <physiologicalReaction direction="left-to-right" evidence="3">
        <dbReference type="Rhea" id="RHEA:16790"/>
    </physiologicalReaction>
</comment>
<dbReference type="AlphaFoldDB" id="A0AAN8G903"/>
<name>A0AAN8G903_TRICO</name>
<gene>
    <name evidence="6" type="ORF">GCK32_022359</name>
</gene>
<sequence length="114" mass="12821">VGHHNRKSVHTEKLSNFRFRFANFFKQQAAVMPSTDVGTSGFMQYVSNQIDSSLNWDTIDWLLKKTKLPVIIKGVMRGDDADEAVRRGVHGIIVSNHGGRQMDSAPATVTHSYY</sequence>
<dbReference type="InterPro" id="IPR013785">
    <property type="entry name" value="Aldolase_TIM"/>
</dbReference>
<evidence type="ECO:0000313" key="6">
    <source>
        <dbReference type="EMBL" id="KAK5983758.1"/>
    </source>
</evidence>
<protein>
    <submittedName>
        <fullName evidence="6">Dehydrogenase FMN-dependent</fullName>
    </submittedName>
</protein>
<evidence type="ECO:0000256" key="2">
    <source>
        <dbReference type="ARBA" id="ARBA00023002"/>
    </source>
</evidence>
<dbReference type="PANTHER" id="PTHR10578">
    <property type="entry name" value="S -2-HYDROXY-ACID OXIDASE-RELATED"/>
    <property type="match status" value="1"/>
</dbReference>
<dbReference type="GO" id="GO:0001561">
    <property type="term" value="P:fatty acid alpha-oxidation"/>
    <property type="evidence" value="ECO:0007669"/>
    <property type="project" value="TreeGrafter"/>
</dbReference>
<dbReference type="SUPFAM" id="SSF51395">
    <property type="entry name" value="FMN-linked oxidoreductases"/>
    <property type="match status" value="1"/>
</dbReference>
<feature type="domain" description="FMN hydroxy acid dehydrogenase" evidence="5">
    <location>
        <begin position="1"/>
        <end position="114"/>
    </location>
</feature>
<evidence type="ECO:0000259" key="5">
    <source>
        <dbReference type="PROSITE" id="PS51349"/>
    </source>
</evidence>
<dbReference type="PROSITE" id="PS00557">
    <property type="entry name" value="FMN_HYDROXY_ACID_DH_1"/>
    <property type="match status" value="1"/>
</dbReference>
<comment type="caution">
    <text evidence="6">The sequence shown here is derived from an EMBL/GenBank/DDBJ whole genome shotgun (WGS) entry which is preliminary data.</text>
</comment>
<reference evidence="6 7" key="1">
    <citation type="submission" date="2019-10" db="EMBL/GenBank/DDBJ databases">
        <title>Assembly and Annotation for the nematode Trichostrongylus colubriformis.</title>
        <authorList>
            <person name="Martin J."/>
        </authorList>
    </citation>
    <scope>NUCLEOTIDE SEQUENCE [LARGE SCALE GENOMIC DNA]</scope>
    <source>
        <strain evidence="6">G859</strain>
        <tissue evidence="6">Whole worm</tissue>
    </source>
</reference>
<keyword evidence="7" id="KW-1185">Reference proteome</keyword>
<dbReference type="GO" id="GO:0005782">
    <property type="term" value="C:peroxisomal matrix"/>
    <property type="evidence" value="ECO:0007669"/>
    <property type="project" value="TreeGrafter"/>
</dbReference>
<dbReference type="Proteomes" id="UP001331761">
    <property type="component" value="Unassembled WGS sequence"/>
</dbReference>
<evidence type="ECO:0000256" key="3">
    <source>
        <dbReference type="ARBA" id="ARBA00029325"/>
    </source>
</evidence>
<evidence type="ECO:0000313" key="7">
    <source>
        <dbReference type="Proteomes" id="UP001331761"/>
    </source>
</evidence>
<dbReference type="InterPro" id="IPR008259">
    <property type="entry name" value="FMN_hydac_DH_AS"/>
</dbReference>
<dbReference type="GO" id="GO:0003973">
    <property type="term" value="F:(S)-2-hydroxy-acid oxidase activity"/>
    <property type="evidence" value="ECO:0007669"/>
    <property type="project" value="UniProtKB-EC"/>
</dbReference>
<comment type="catalytic activity">
    <reaction evidence="4">
        <text>2-hydroxyoctanoate + O2 = 2-oxooctanoate + H2O2</text>
        <dbReference type="Rhea" id="RHEA:67940"/>
        <dbReference type="ChEBI" id="CHEBI:15379"/>
        <dbReference type="ChEBI" id="CHEBI:16240"/>
        <dbReference type="ChEBI" id="CHEBI:133514"/>
        <dbReference type="ChEBI" id="CHEBI:176689"/>
    </reaction>
    <physiologicalReaction direction="left-to-right" evidence="4">
        <dbReference type="Rhea" id="RHEA:67941"/>
    </physiologicalReaction>
</comment>
<dbReference type="Gene3D" id="3.20.20.70">
    <property type="entry name" value="Aldolase class I"/>
    <property type="match status" value="1"/>
</dbReference>
<dbReference type="InterPro" id="IPR000262">
    <property type="entry name" value="FMN-dep_DH"/>
</dbReference>
<dbReference type="PROSITE" id="PS51349">
    <property type="entry name" value="FMN_HYDROXY_ACID_DH_2"/>
    <property type="match status" value="1"/>
</dbReference>
<dbReference type="EMBL" id="WIXE01003643">
    <property type="protein sequence ID" value="KAK5983758.1"/>
    <property type="molecule type" value="Genomic_DNA"/>
</dbReference>